<protein>
    <recommendedName>
        <fullName evidence="6">NnrU domain-containing protein</fullName>
    </recommendedName>
</protein>
<feature type="transmembrane region" description="Helical" evidence="5">
    <location>
        <begin position="234"/>
        <end position="253"/>
    </location>
</feature>
<keyword evidence="3 5" id="KW-1133">Transmembrane helix</keyword>
<gene>
    <name evidence="7" type="ORF">Ctob_015128</name>
</gene>
<proteinExistence type="predicted"/>
<organism evidence="7 8">
    <name type="scientific">Chrysochromulina tobinii</name>
    <dbReference type="NCBI Taxonomy" id="1460289"/>
    <lineage>
        <taxon>Eukaryota</taxon>
        <taxon>Haptista</taxon>
        <taxon>Haptophyta</taxon>
        <taxon>Prymnesiophyceae</taxon>
        <taxon>Prymnesiales</taxon>
        <taxon>Chrysochromulinaceae</taxon>
        <taxon>Chrysochromulina</taxon>
    </lineage>
</organism>
<dbReference type="Pfam" id="PF07298">
    <property type="entry name" value="NnrU"/>
    <property type="match status" value="1"/>
</dbReference>
<feature type="transmembrane region" description="Helical" evidence="5">
    <location>
        <begin position="32"/>
        <end position="52"/>
    </location>
</feature>
<dbReference type="GO" id="GO:0016020">
    <property type="term" value="C:membrane"/>
    <property type="evidence" value="ECO:0007669"/>
    <property type="project" value="UniProtKB-SubCell"/>
</dbReference>
<dbReference type="Gene3D" id="1.20.120.1630">
    <property type="match status" value="1"/>
</dbReference>
<dbReference type="Proteomes" id="UP000037460">
    <property type="component" value="Unassembled WGS sequence"/>
</dbReference>
<feature type="transmembrane region" description="Helical" evidence="5">
    <location>
        <begin position="156"/>
        <end position="184"/>
    </location>
</feature>
<sequence>MTAVIMTWVLPATGYGDDFLAGLESAVGGNSHLVTLALGIIFPIVHSGLASLRPYAEPIVGARAWRVVFAFPSLCLSYTWITYFISHAHDGLVWWDGEQSALAHTLAWGVSFLSFFFLYPSVFNLKEVAAVEKPKVHLWETGIIRITRHPQMVGQVMWSAAHLAMVGSSFTLLTMALLVGHHVFATWNGDRRLLDAHGEAFLRIKERTSIVPFAAVLEGRQTLPKDYYKELLRAPYALIAVGTLGAYLAHPYMQAGAALARNTGLVPGGILDGLLPGA</sequence>
<evidence type="ECO:0000256" key="5">
    <source>
        <dbReference type="SAM" id="Phobius"/>
    </source>
</evidence>
<evidence type="ECO:0000256" key="4">
    <source>
        <dbReference type="ARBA" id="ARBA00023136"/>
    </source>
</evidence>
<comment type="subcellular location">
    <subcellularLocation>
        <location evidence="1">Membrane</location>
        <topology evidence="1">Multi-pass membrane protein</topology>
    </subcellularLocation>
</comment>
<comment type="caution">
    <text evidence="7">The sequence shown here is derived from an EMBL/GenBank/DDBJ whole genome shotgun (WGS) entry which is preliminary data.</text>
</comment>
<evidence type="ECO:0000256" key="1">
    <source>
        <dbReference type="ARBA" id="ARBA00004141"/>
    </source>
</evidence>
<evidence type="ECO:0000256" key="3">
    <source>
        <dbReference type="ARBA" id="ARBA00022989"/>
    </source>
</evidence>
<dbReference type="PANTHER" id="PTHR35988">
    <property type="entry name" value="15-CIS-ZETA-CAROTENE ISOMERASE, CHLOROPLASTIC"/>
    <property type="match status" value="1"/>
</dbReference>
<feature type="transmembrane region" description="Helical" evidence="5">
    <location>
        <begin position="64"/>
        <end position="85"/>
    </location>
</feature>
<evidence type="ECO:0000256" key="2">
    <source>
        <dbReference type="ARBA" id="ARBA00022692"/>
    </source>
</evidence>
<evidence type="ECO:0000313" key="8">
    <source>
        <dbReference type="Proteomes" id="UP000037460"/>
    </source>
</evidence>
<keyword evidence="2 5" id="KW-0812">Transmembrane</keyword>
<accession>A0A0M0K9U2</accession>
<name>A0A0M0K9U2_9EUKA</name>
<keyword evidence="4 5" id="KW-0472">Membrane</keyword>
<evidence type="ECO:0000259" key="6">
    <source>
        <dbReference type="Pfam" id="PF07298"/>
    </source>
</evidence>
<feature type="domain" description="NnrU" evidence="6">
    <location>
        <begin position="38"/>
        <end position="252"/>
    </location>
</feature>
<reference evidence="8" key="1">
    <citation type="journal article" date="2015" name="PLoS Genet.">
        <title>Genome Sequence and Transcriptome Analyses of Chrysochromulina tobin: Metabolic Tools for Enhanced Algal Fitness in the Prominent Order Prymnesiales (Haptophyceae).</title>
        <authorList>
            <person name="Hovde B.T."/>
            <person name="Deodato C.R."/>
            <person name="Hunsperger H.M."/>
            <person name="Ryken S.A."/>
            <person name="Yost W."/>
            <person name="Jha R.K."/>
            <person name="Patterson J."/>
            <person name="Monnat R.J. Jr."/>
            <person name="Barlow S.B."/>
            <person name="Starkenburg S.R."/>
            <person name="Cattolico R.A."/>
        </authorList>
    </citation>
    <scope>NUCLEOTIDE SEQUENCE</scope>
    <source>
        <strain evidence="8">CCMP291</strain>
    </source>
</reference>
<dbReference type="InterPro" id="IPR009915">
    <property type="entry name" value="NnrU_dom"/>
</dbReference>
<dbReference type="OrthoDB" id="41527at2759"/>
<keyword evidence="8" id="KW-1185">Reference proteome</keyword>
<feature type="transmembrane region" description="Helical" evidence="5">
    <location>
        <begin position="105"/>
        <end position="125"/>
    </location>
</feature>
<dbReference type="EMBL" id="JWZX01000896">
    <property type="protein sequence ID" value="KOO35372.1"/>
    <property type="molecule type" value="Genomic_DNA"/>
</dbReference>
<dbReference type="AlphaFoldDB" id="A0A0M0K9U2"/>
<dbReference type="PANTHER" id="PTHR35988:SF2">
    <property type="entry name" value="15-CIS-ZETA-CAROTENE ISOMERASE, CHLOROPLASTIC"/>
    <property type="match status" value="1"/>
</dbReference>
<evidence type="ECO:0000313" key="7">
    <source>
        <dbReference type="EMBL" id="KOO35372.1"/>
    </source>
</evidence>